<dbReference type="Gene3D" id="2.40.160.50">
    <property type="entry name" value="membrane protein fhac: a member of the omp85/tpsb transporter family"/>
    <property type="match status" value="1"/>
</dbReference>
<proteinExistence type="predicted"/>
<accession>A0A1N7KZR4</accession>
<evidence type="ECO:0000313" key="5">
    <source>
        <dbReference type="EMBL" id="SIS67073.1"/>
    </source>
</evidence>
<evidence type="ECO:0000256" key="2">
    <source>
        <dbReference type="ARBA" id="ARBA00023136"/>
    </source>
</evidence>
<feature type="signal peptide" evidence="3">
    <location>
        <begin position="1"/>
        <end position="23"/>
    </location>
</feature>
<organism evidence="5 6">
    <name type="scientific">Filimonas lacunae</name>
    <dbReference type="NCBI Taxonomy" id="477680"/>
    <lineage>
        <taxon>Bacteria</taxon>
        <taxon>Pseudomonadati</taxon>
        <taxon>Bacteroidota</taxon>
        <taxon>Chitinophagia</taxon>
        <taxon>Chitinophagales</taxon>
        <taxon>Chitinophagaceae</taxon>
        <taxon>Filimonas</taxon>
    </lineage>
</organism>
<name>A0A1N7KZR4_9BACT</name>
<dbReference type="STRING" id="477680.SAMN05421788_101531"/>
<reference evidence="6" key="1">
    <citation type="submission" date="2017-01" db="EMBL/GenBank/DDBJ databases">
        <authorList>
            <person name="Varghese N."/>
            <person name="Submissions S."/>
        </authorList>
    </citation>
    <scope>NUCLEOTIDE SEQUENCE [LARGE SCALE GENOMIC DNA]</scope>
    <source>
        <strain evidence="6">DSM 21054</strain>
    </source>
</reference>
<keyword evidence="6" id="KW-1185">Reference proteome</keyword>
<dbReference type="Proteomes" id="UP000186917">
    <property type="component" value="Unassembled WGS sequence"/>
</dbReference>
<gene>
    <name evidence="5" type="ORF">SAMN05421788_101531</name>
</gene>
<keyword evidence="2" id="KW-0472">Membrane</keyword>
<protein>
    <submittedName>
        <fullName evidence="5">Surface antigen</fullName>
    </submittedName>
</protein>
<evidence type="ECO:0000256" key="3">
    <source>
        <dbReference type="SAM" id="SignalP"/>
    </source>
</evidence>
<sequence>MKPNRLFTLIAMLVFCLSSFAQKDSSSTALPTNKFLAFPVVARSVETGWMFGGVGVSIFRVNKKDTVSRASSIQALALYSLNKQLLTVINGTIYLPGEKYILNHQFSYSYFPDKFWGMGPHTRDSFVEPYQFKQYYVFLHGMRKVSRGLFVGGVYELQRVMDMQYKHNGLFDKEQVAGRTGYLISGVGGSFTYDNRNDAFAPSKGTFLQFTGKYYNPLFGSDFTYWNVIQDVRQYIPVNKKNVLALQLYNFMNMGREVPIRSLAALGGSSIMRGYYSGRYRDKQLLAFQAEWRMQVYKRIGVVAFGGTGDVASKTMNYDFKDLKYAYGGGLRFALSNKERLNLRLDYGFTNKHDQGFYLQLGEAF</sequence>
<dbReference type="EMBL" id="FTOR01000001">
    <property type="protein sequence ID" value="SIS67073.1"/>
    <property type="molecule type" value="Genomic_DNA"/>
</dbReference>
<dbReference type="GO" id="GO:0019867">
    <property type="term" value="C:outer membrane"/>
    <property type="evidence" value="ECO:0007669"/>
    <property type="project" value="InterPro"/>
</dbReference>
<keyword evidence="3" id="KW-0732">Signal</keyword>
<dbReference type="Pfam" id="PF01103">
    <property type="entry name" value="Omp85"/>
    <property type="match status" value="1"/>
</dbReference>
<feature type="domain" description="Bacterial surface antigen (D15)" evidence="4">
    <location>
        <begin position="163"/>
        <end position="365"/>
    </location>
</feature>
<dbReference type="InterPro" id="IPR000184">
    <property type="entry name" value="Bac_surfAg_D15"/>
</dbReference>
<evidence type="ECO:0000259" key="4">
    <source>
        <dbReference type="Pfam" id="PF01103"/>
    </source>
</evidence>
<feature type="chain" id="PRO_5013020912" evidence="3">
    <location>
        <begin position="24"/>
        <end position="365"/>
    </location>
</feature>
<dbReference type="RefSeq" id="WP_197705828.1">
    <property type="nucleotide sequence ID" value="NZ_AP017422.1"/>
</dbReference>
<evidence type="ECO:0000256" key="1">
    <source>
        <dbReference type="ARBA" id="ARBA00004370"/>
    </source>
</evidence>
<comment type="subcellular location">
    <subcellularLocation>
        <location evidence="1">Membrane</location>
    </subcellularLocation>
</comment>
<dbReference type="AlphaFoldDB" id="A0A1N7KZR4"/>
<evidence type="ECO:0000313" key="6">
    <source>
        <dbReference type="Proteomes" id="UP000186917"/>
    </source>
</evidence>